<dbReference type="STRING" id="1618574.UT24_C0004G0059"/>
<dbReference type="GO" id="GO:0016787">
    <property type="term" value="F:hydrolase activity"/>
    <property type="evidence" value="ECO:0007669"/>
    <property type="project" value="UniProtKB-KW"/>
</dbReference>
<organism evidence="6 7">
    <name type="scientific">Candidatus Woesebacteria bacterium GW2011_GWB1_39_12</name>
    <dbReference type="NCBI Taxonomy" id="1618574"/>
    <lineage>
        <taxon>Bacteria</taxon>
        <taxon>Candidatus Woeseibacteriota</taxon>
    </lineage>
</organism>
<keyword evidence="4" id="KW-1133">Transmembrane helix</keyword>
<evidence type="ECO:0000313" key="7">
    <source>
        <dbReference type="Proteomes" id="UP000033881"/>
    </source>
</evidence>
<dbReference type="PROSITE" id="PS50830">
    <property type="entry name" value="TNASE_3"/>
    <property type="match status" value="1"/>
</dbReference>
<sequence>MLRGKHLLIGSLLLNLIFIFILTYKAQKPTLKELSDENEISELIKDENNNAQVIGAEEEIDLQKVIKVIDGDTIVLENSETVRYIGIDTPEVSQGRECFSKESTEKNIELVLGKEIRLKKDVSERDRYGRLLRYVYVGDTFINETLVRDGFAFSYTYPPDVKYSELFKEAEKDARENKRGLWGKCNESLRISPSLREEKTDGSANSSQNLNLDLNCSSNSYNCTDFKTQAEAQSVFESCGGTSNDIHKLDRDGDGRVCETLP</sequence>
<protein>
    <recommendedName>
        <fullName evidence="5">TNase-like domain-containing protein</fullName>
    </recommendedName>
</protein>
<dbReference type="Pfam" id="PF00565">
    <property type="entry name" value="SNase"/>
    <property type="match status" value="1"/>
</dbReference>
<dbReference type="Proteomes" id="UP000033881">
    <property type="component" value="Unassembled WGS sequence"/>
</dbReference>
<keyword evidence="4" id="KW-0472">Membrane</keyword>
<name>A0A0G0MM59_9BACT</name>
<comment type="caution">
    <text evidence="6">The sequence shown here is derived from an EMBL/GenBank/DDBJ whole genome shotgun (WGS) entry which is preliminary data.</text>
</comment>
<dbReference type="Pfam" id="PF05901">
    <property type="entry name" value="Excalibur"/>
    <property type="match status" value="1"/>
</dbReference>
<evidence type="ECO:0000256" key="1">
    <source>
        <dbReference type="ARBA" id="ARBA00022722"/>
    </source>
</evidence>
<dbReference type="PANTHER" id="PTHR12302">
    <property type="entry name" value="EBNA2 BINDING PROTEIN P100"/>
    <property type="match status" value="1"/>
</dbReference>
<dbReference type="SMART" id="SM00318">
    <property type="entry name" value="SNc"/>
    <property type="match status" value="1"/>
</dbReference>
<dbReference type="EMBL" id="LBWB01000004">
    <property type="protein sequence ID" value="KKR01496.1"/>
    <property type="molecule type" value="Genomic_DNA"/>
</dbReference>
<dbReference type="InterPro" id="IPR035437">
    <property type="entry name" value="SNase_OB-fold_sf"/>
</dbReference>
<proteinExistence type="predicted"/>
<dbReference type="AlphaFoldDB" id="A0A0G0MM59"/>
<keyword evidence="4" id="KW-0812">Transmembrane</keyword>
<evidence type="ECO:0000256" key="4">
    <source>
        <dbReference type="SAM" id="Phobius"/>
    </source>
</evidence>
<evidence type="ECO:0000256" key="2">
    <source>
        <dbReference type="ARBA" id="ARBA00022759"/>
    </source>
</evidence>
<gene>
    <name evidence="6" type="ORF">UT24_C0004G0059</name>
</gene>
<keyword evidence="3" id="KW-0378">Hydrolase</keyword>
<feature type="domain" description="TNase-like" evidence="5">
    <location>
        <begin position="64"/>
        <end position="184"/>
    </location>
</feature>
<keyword evidence="1" id="KW-0540">Nuclease</keyword>
<keyword evidence="2" id="KW-0255">Endonuclease</keyword>
<evidence type="ECO:0000313" key="6">
    <source>
        <dbReference type="EMBL" id="KKR01496.1"/>
    </source>
</evidence>
<dbReference type="PANTHER" id="PTHR12302:SF3">
    <property type="entry name" value="SERINE_THREONINE-PROTEIN KINASE 31"/>
    <property type="match status" value="1"/>
</dbReference>
<reference evidence="6 7" key="1">
    <citation type="journal article" date="2015" name="Nature">
        <title>rRNA introns, odd ribosomes, and small enigmatic genomes across a large radiation of phyla.</title>
        <authorList>
            <person name="Brown C.T."/>
            <person name="Hug L.A."/>
            <person name="Thomas B.C."/>
            <person name="Sharon I."/>
            <person name="Castelle C.J."/>
            <person name="Singh A."/>
            <person name="Wilkins M.J."/>
            <person name="Williams K.H."/>
            <person name="Banfield J.F."/>
        </authorList>
    </citation>
    <scope>NUCLEOTIDE SEQUENCE [LARGE SCALE GENOMIC DNA]</scope>
</reference>
<dbReference type="InterPro" id="IPR016071">
    <property type="entry name" value="Staphylococal_nuclease_OB-fold"/>
</dbReference>
<dbReference type="Gene3D" id="2.40.50.90">
    <property type="match status" value="1"/>
</dbReference>
<accession>A0A0G0MM59</accession>
<feature type="transmembrane region" description="Helical" evidence="4">
    <location>
        <begin position="6"/>
        <end position="24"/>
    </location>
</feature>
<dbReference type="GO" id="GO:0004519">
    <property type="term" value="F:endonuclease activity"/>
    <property type="evidence" value="ECO:0007669"/>
    <property type="project" value="UniProtKB-KW"/>
</dbReference>
<dbReference type="SMART" id="SM00894">
    <property type="entry name" value="Excalibur"/>
    <property type="match status" value="1"/>
</dbReference>
<evidence type="ECO:0000256" key="3">
    <source>
        <dbReference type="ARBA" id="ARBA00022801"/>
    </source>
</evidence>
<dbReference type="InterPro" id="IPR008613">
    <property type="entry name" value="Excalibur_Ca-bd_domain"/>
</dbReference>
<dbReference type="SUPFAM" id="SSF50199">
    <property type="entry name" value="Staphylococcal nuclease"/>
    <property type="match status" value="1"/>
</dbReference>
<evidence type="ECO:0000259" key="5">
    <source>
        <dbReference type="PROSITE" id="PS50830"/>
    </source>
</evidence>